<dbReference type="PANTHER" id="PTHR23513:SF6">
    <property type="entry name" value="MAJOR FACILITATOR SUPERFAMILY ASSOCIATED DOMAIN-CONTAINING PROTEIN"/>
    <property type="match status" value="1"/>
</dbReference>
<keyword evidence="10" id="KW-1185">Reference proteome</keyword>
<dbReference type="PANTHER" id="PTHR23513">
    <property type="entry name" value="INTEGRAL MEMBRANE EFFLUX PROTEIN-RELATED"/>
    <property type="match status" value="1"/>
</dbReference>
<evidence type="ECO:0000256" key="5">
    <source>
        <dbReference type="ARBA" id="ARBA00022989"/>
    </source>
</evidence>
<evidence type="ECO:0000256" key="3">
    <source>
        <dbReference type="ARBA" id="ARBA00022475"/>
    </source>
</evidence>
<dbReference type="EMBL" id="JAZEWV010000052">
    <property type="protein sequence ID" value="MEE4546731.1"/>
    <property type="molecule type" value="Genomic_DNA"/>
</dbReference>
<dbReference type="CDD" id="cd06173">
    <property type="entry name" value="MFS_MefA_like"/>
    <property type="match status" value="1"/>
</dbReference>
<dbReference type="Gene3D" id="1.20.1250.20">
    <property type="entry name" value="MFS general substrate transporter like domains"/>
    <property type="match status" value="1"/>
</dbReference>
<feature type="transmembrane region" description="Helical" evidence="8">
    <location>
        <begin position="162"/>
        <end position="195"/>
    </location>
</feature>
<accession>A0ABU7PM02</accession>
<dbReference type="Proteomes" id="UP001344658">
    <property type="component" value="Unassembled WGS sequence"/>
</dbReference>
<feature type="transmembrane region" description="Helical" evidence="8">
    <location>
        <begin position="268"/>
        <end position="286"/>
    </location>
</feature>
<reference evidence="9 10" key="1">
    <citation type="submission" date="2023-12" db="EMBL/GenBank/DDBJ databases">
        <title>Streptomyces sp. V4-01.</title>
        <authorList>
            <person name="Somphong A."/>
            <person name="Phongsopitanun W."/>
        </authorList>
    </citation>
    <scope>NUCLEOTIDE SEQUENCE [LARGE SCALE GENOMIC DNA]</scope>
    <source>
        <strain evidence="9 10">V4-01</strain>
    </source>
</reference>
<keyword evidence="4 8" id="KW-0812">Transmembrane</keyword>
<evidence type="ECO:0000256" key="6">
    <source>
        <dbReference type="ARBA" id="ARBA00023136"/>
    </source>
</evidence>
<organism evidence="9 10">
    <name type="scientific">Actinacidiphila polyblastidii</name>
    <dbReference type="NCBI Taxonomy" id="3110430"/>
    <lineage>
        <taxon>Bacteria</taxon>
        <taxon>Bacillati</taxon>
        <taxon>Actinomycetota</taxon>
        <taxon>Actinomycetes</taxon>
        <taxon>Kitasatosporales</taxon>
        <taxon>Streptomycetaceae</taxon>
        <taxon>Actinacidiphila</taxon>
    </lineage>
</organism>
<dbReference type="NCBIfam" id="NF045560">
    <property type="entry name" value="aroma_sacti_dom"/>
    <property type="match status" value="1"/>
</dbReference>
<dbReference type="Pfam" id="PF05977">
    <property type="entry name" value="MFS_3"/>
    <property type="match status" value="1"/>
</dbReference>
<feature type="transmembrane region" description="Helical" evidence="8">
    <location>
        <begin position="391"/>
        <end position="410"/>
    </location>
</feature>
<feature type="region of interest" description="Disordered" evidence="7">
    <location>
        <begin position="412"/>
        <end position="437"/>
    </location>
</feature>
<feature type="transmembrane region" description="Helical" evidence="8">
    <location>
        <begin position="325"/>
        <end position="350"/>
    </location>
</feature>
<dbReference type="SUPFAM" id="SSF103473">
    <property type="entry name" value="MFS general substrate transporter"/>
    <property type="match status" value="1"/>
</dbReference>
<dbReference type="InterPro" id="IPR022324">
    <property type="entry name" value="Bacilysin_exporter_BacE_put"/>
</dbReference>
<evidence type="ECO:0000256" key="4">
    <source>
        <dbReference type="ARBA" id="ARBA00022692"/>
    </source>
</evidence>
<evidence type="ECO:0000256" key="2">
    <source>
        <dbReference type="ARBA" id="ARBA00022448"/>
    </source>
</evidence>
<feature type="region of interest" description="Disordered" evidence="7">
    <location>
        <begin position="477"/>
        <end position="513"/>
    </location>
</feature>
<sequence length="588" mass="60818">MRTPRSSSPESGSAGLFAPLRHRRYRLLFAGQLLSGFGDWVDYIALLALVAYQWHTGPGGLALVTLALTVPWIVLGPVSGVWADRLPQRATMVACDLVRAVVVLGYLAAPSLPVLIVLVLLKTSVSTLFGPSQQSAVRLVVPARDLLGASALSTSVSQSTKIAGPAVGAVLLAVASPSTAFVVDAATFVGSAVLLSRLRLVRPAREDGPSPLPGRFRRELSEGLAYVAGNRTLRTAVTGLSATVFLVIAFDTLSPLILAQLGLGQSQFGLTVGCVGIGALLGTALVGQWGQRWNPFAVLGWSQVATGACVAVMGAAALAGTRQPVAVWMAFVLVIGFCSAGILVIFGYLVQRSTPQPLIGRVGAVIAVVPAVLQTAAPTLGAAVASSVGTGWVLGAAGAALALLGLSGLLRPQHDPAPSPSDAAPSPSDPGPTAQGPFDAVVQAEQALLEEAEVVAHLDTSSAQEAEPPRAPQAWALRAWNGDTPPKDSGRRIRRAPGTRNEPPGPLPHQPGVKPIRTGRGEEPMAFDALEALREGGHTIDGVAPEKLAVLAALSPQEVDVLNSIRERLNPEEVTAHVEDTTVGAVVW</sequence>
<evidence type="ECO:0000313" key="10">
    <source>
        <dbReference type="Proteomes" id="UP001344658"/>
    </source>
</evidence>
<name>A0ABU7PM02_9ACTN</name>
<dbReference type="PRINTS" id="PR01988">
    <property type="entry name" value="EXPORTERBACE"/>
</dbReference>
<evidence type="ECO:0000256" key="7">
    <source>
        <dbReference type="SAM" id="MobiDB-lite"/>
    </source>
</evidence>
<comment type="subcellular location">
    <subcellularLocation>
        <location evidence="1">Cell membrane</location>
        <topology evidence="1">Multi-pass membrane protein</topology>
    </subcellularLocation>
</comment>
<dbReference type="InterPro" id="IPR054632">
    <property type="entry name" value="Aroma_sacti_dom"/>
</dbReference>
<dbReference type="InterPro" id="IPR010290">
    <property type="entry name" value="TM_effector"/>
</dbReference>
<keyword evidence="2" id="KW-0813">Transport</keyword>
<comment type="caution">
    <text evidence="9">The sequence shown here is derived from an EMBL/GenBank/DDBJ whole genome shotgun (WGS) entry which is preliminary data.</text>
</comment>
<feature type="transmembrane region" description="Helical" evidence="8">
    <location>
        <begin position="240"/>
        <end position="262"/>
    </location>
</feature>
<feature type="transmembrane region" description="Helical" evidence="8">
    <location>
        <begin position="60"/>
        <end position="85"/>
    </location>
</feature>
<evidence type="ECO:0000313" key="9">
    <source>
        <dbReference type="EMBL" id="MEE4546731.1"/>
    </source>
</evidence>
<feature type="transmembrane region" description="Helical" evidence="8">
    <location>
        <begin position="362"/>
        <end position="385"/>
    </location>
</feature>
<keyword evidence="5 8" id="KW-1133">Transmembrane helix</keyword>
<feature type="transmembrane region" description="Helical" evidence="8">
    <location>
        <begin position="27"/>
        <end position="54"/>
    </location>
</feature>
<gene>
    <name evidence="9" type="ORF">V2S66_32805</name>
</gene>
<keyword evidence="6 8" id="KW-0472">Membrane</keyword>
<feature type="transmembrane region" description="Helical" evidence="8">
    <location>
        <begin position="298"/>
        <end position="319"/>
    </location>
</feature>
<keyword evidence="3" id="KW-1003">Cell membrane</keyword>
<proteinExistence type="predicted"/>
<evidence type="ECO:0000256" key="8">
    <source>
        <dbReference type="SAM" id="Phobius"/>
    </source>
</evidence>
<dbReference type="InterPro" id="IPR036259">
    <property type="entry name" value="MFS_trans_sf"/>
</dbReference>
<feature type="transmembrane region" description="Helical" evidence="8">
    <location>
        <begin position="97"/>
        <end position="121"/>
    </location>
</feature>
<protein>
    <submittedName>
        <fullName evidence="9">MFS transporter</fullName>
    </submittedName>
</protein>
<evidence type="ECO:0000256" key="1">
    <source>
        <dbReference type="ARBA" id="ARBA00004651"/>
    </source>
</evidence>
<dbReference type="RefSeq" id="WP_330800470.1">
    <property type="nucleotide sequence ID" value="NZ_JAZEWV010000052.1"/>
</dbReference>